<dbReference type="EMBL" id="VFQX01000036">
    <property type="protein sequence ID" value="KAF0976833.1"/>
    <property type="molecule type" value="Genomic_DNA"/>
</dbReference>
<dbReference type="GO" id="GO:0005634">
    <property type="term" value="C:nucleus"/>
    <property type="evidence" value="ECO:0007669"/>
    <property type="project" value="TreeGrafter"/>
</dbReference>
<dbReference type="Proteomes" id="UP000444721">
    <property type="component" value="Unassembled WGS sequence"/>
</dbReference>
<dbReference type="Pfam" id="PF00383">
    <property type="entry name" value="dCMP_cyt_deam_1"/>
    <property type="match status" value="1"/>
</dbReference>
<dbReference type="InterPro" id="IPR002125">
    <property type="entry name" value="CMP_dCMP_dom"/>
</dbReference>
<dbReference type="PANTHER" id="PTHR11079:SF156">
    <property type="entry name" value="INACTIVE TRNA-SPECIFIC ADENOSINE DEAMINASE-LIKE PROTEIN 3-RELATED"/>
    <property type="match status" value="1"/>
</dbReference>
<evidence type="ECO:0000256" key="2">
    <source>
        <dbReference type="ARBA" id="ARBA00038160"/>
    </source>
</evidence>
<accession>A0A6A5BG55</accession>
<evidence type="ECO:0000256" key="3">
    <source>
        <dbReference type="SAM" id="MobiDB-lite"/>
    </source>
</evidence>
<dbReference type="VEuPathDB" id="AmoebaDB:FDP41_004128"/>
<dbReference type="Gene3D" id="3.40.140.10">
    <property type="entry name" value="Cytidine Deaminase, domain 2"/>
    <property type="match status" value="1"/>
</dbReference>
<dbReference type="RefSeq" id="XP_044561546.1">
    <property type="nucleotide sequence ID" value="XM_044707509.1"/>
</dbReference>
<keyword evidence="6" id="KW-1185">Reference proteome</keyword>
<keyword evidence="1" id="KW-0819">tRNA processing</keyword>
<dbReference type="AlphaFoldDB" id="A0A6A5BG55"/>
<evidence type="ECO:0000259" key="4">
    <source>
        <dbReference type="Pfam" id="PF00383"/>
    </source>
</evidence>
<feature type="domain" description="CMP/dCMP-type deaminase" evidence="4">
    <location>
        <begin position="283"/>
        <end position="350"/>
    </location>
</feature>
<dbReference type="InterPro" id="IPR016193">
    <property type="entry name" value="Cytidine_deaminase-like"/>
</dbReference>
<feature type="region of interest" description="Disordered" evidence="3">
    <location>
        <begin position="365"/>
        <end position="387"/>
    </location>
</feature>
<dbReference type="GO" id="GO:0005737">
    <property type="term" value="C:cytoplasm"/>
    <property type="evidence" value="ECO:0007669"/>
    <property type="project" value="TreeGrafter"/>
</dbReference>
<evidence type="ECO:0000313" key="5">
    <source>
        <dbReference type="EMBL" id="KAF0976833.1"/>
    </source>
</evidence>
<gene>
    <name evidence="5" type="ORF">FDP41_004128</name>
</gene>
<organism evidence="5 6">
    <name type="scientific">Naegleria fowleri</name>
    <name type="common">Brain eating amoeba</name>
    <dbReference type="NCBI Taxonomy" id="5763"/>
    <lineage>
        <taxon>Eukaryota</taxon>
        <taxon>Discoba</taxon>
        <taxon>Heterolobosea</taxon>
        <taxon>Tetramitia</taxon>
        <taxon>Eutetramitia</taxon>
        <taxon>Vahlkampfiidae</taxon>
        <taxon>Naegleria</taxon>
    </lineage>
</organism>
<sequence length="424" mass="48966">MIPPSSNGSSSNSSMSSSPEDGCIKVSNISNIYSKPSIPPLEFILAIGIKIKNKSKTSALVRYVNEHFSLDSYGLDHLKRVKNIEKDVYCLLCPFNINDEYNNLNDDDEKNLDDTLNKWLKSSMTSNHIQEVFYKILEYPTLDDNLENHMTSDLKLFKIPKYAPKLKSQWKEWNSQYWPMRTVNLFETELQLAKGDPKAEINVNTHDMEGVEKCVQLVLQSWEKTKLVSGVFYNPNTKTMVKKQNGGNELFLDESYHSFFSPYYDHSLPTRTSMLSQFKNTLRHCSMVGIEMVAQHNSEIIDTLNKSPNSEKDPSKIPYLCKGLDLFISHEPCCMCAMALLHSRIRRVYFIYECKHSFGGFVNHHDDGSTKENSTNHTIRPPKHHHSQQEFCIHENSQLNHHFDVYKISIIPCQHHETNQTTIY</sequence>
<dbReference type="SUPFAM" id="SSF53927">
    <property type="entry name" value="Cytidine deaminase-like"/>
    <property type="match status" value="1"/>
</dbReference>
<dbReference type="GO" id="GO:0052717">
    <property type="term" value="F:tRNA-specific adenosine-34 deaminase activity"/>
    <property type="evidence" value="ECO:0007669"/>
    <property type="project" value="TreeGrafter"/>
</dbReference>
<dbReference type="OMA" id="ISHEPCC"/>
<dbReference type="OrthoDB" id="3180714at2759"/>
<proteinExistence type="inferred from homology"/>
<evidence type="ECO:0000313" key="6">
    <source>
        <dbReference type="Proteomes" id="UP000444721"/>
    </source>
</evidence>
<name>A0A6A5BG55_NAEFO</name>
<comment type="caution">
    <text evidence="5">The sequence shown here is derived from an EMBL/GenBank/DDBJ whole genome shotgun (WGS) entry which is preliminary data.</text>
</comment>
<dbReference type="GO" id="GO:0008033">
    <property type="term" value="P:tRNA processing"/>
    <property type="evidence" value="ECO:0007669"/>
    <property type="project" value="UniProtKB-KW"/>
</dbReference>
<protein>
    <recommendedName>
        <fullName evidence="4">CMP/dCMP-type deaminase domain-containing protein</fullName>
    </recommendedName>
</protein>
<comment type="similarity">
    <text evidence="2">Belongs to the cytidine and deoxycytidylate deaminase family. ADAT3 subfamily.</text>
</comment>
<dbReference type="GeneID" id="68111346"/>
<evidence type="ECO:0000256" key="1">
    <source>
        <dbReference type="ARBA" id="ARBA00022694"/>
    </source>
</evidence>
<dbReference type="VEuPathDB" id="AmoebaDB:NfTy_068880"/>
<reference evidence="5 6" key="1">
    <citation type="journal article" date="2019" name="Sci. Rep.">
        <title>Nanopore sequencing improves the draft genome of the human pathogenic amoeba Naegleria fowleri.</title>
        <authorList>
            <person name="Liechti N."/>
            <person name="Schurch N."/>
            <person name="Bruggmann R."/>
            <person name="Wittwer M."/>
        </authorList>
    </citation>
    <scope>NUCLEOTIDE SEQUENCE [LARGE SCALE GENOMIC DNA]</scope>
    <source>
        <strain evidence="5 6">ATCC 30894</strain>
    </source>
</reference>
<dbReference type="PANTHER" id="PTHR11079">
    <property type="entry name" value="CYTOSINE DEAMINASE FAMILY MEMBER"/>
    <property type="match status" value="1"/>
</dbReference>
<dbReference type="VEuPathDB" id="AmoebaDB:NF0087890"/>